<dbReference type="Pfam" id="PF18911">
    <property type="entry name" value="PKD_4"/>
    <property type="match status" value="1"/>
</dbReference>
<keyword evidence="3" id="KW-0677">Repeat</keyword>
<evidence type="ECO:0000313" key="8">
    <source>
        <dbReference type="Proteomes" id="UP001597369"/>
    </source>
</evidence>
<dbReference type="RefSeq" id="WP_229959001.1">
    <property type="nucleotide sequence ID" value="NZ_JAJJWI010000004.1"/>
</dbReference>
<evidence type="ECO:0000256" key="1">
    <source>
        <dbReference type="ARBA" id="ARBA00004141"/>
    </source>
</evidence>
<dbReference type="PANTHER" id="PTHR46730">
    <property type="entry name" value="POLYCYSTIN-1"/>
    <property type="match status" value="1"/>
</dbReference>
<dbReference type="Pfam" id="PF19081">
    <property type="entry name" value="Ig_7"/>
    <property type="match status" value="2"/>
</dbReference>
<evidence type="ECO:0000256" key="2">
    <source>
        <dbReference type="ARBA" id="ARBA00022692"/>
    </source>
</evidence>
<dbReference type="Pfam" id="PF13585">
    <property type="entry name" value="CHU_C"/>
    <property type="match status" value="1"/>
</dbReference>
<proteinExistence type="predicted"/>
<comment type="caution">
    <text evidence="7">The sequence shown here is derived from an EMBL/GenBank/DDBJ whole genome shotgun (WGS) entry which is preliminary data.</text>
</comment>
<dbReference type="Proteomes" id="UP001597369">
    <property type="component" value="Unassembled WGS sequence"/>
</dbReference>
<dbReference type="InterPro" id="IPR022409">
    <property type="entry name" value="PKD/Chitinase_dom"/>
</dbReference>
<dbReference type="EMBL" id="JBHUHV010000054">
    <property type="protein sequence ID" value="MFD2068648.1"/>
    <property type="molecule type" value="Genomic_DNA"/>
</dbReference>
<organism evidence="7 8">
    <name type="scientific">Pontibacter silvestris</name>
    <dbReference type="NCBI Taxonomy" id="2305183"/>
    <lineage>
        <taxon>Bacteria</taxon>
        <taxon>Pseudomonadati</taxon>
        <taxon>Bacteroidota</taxon>
        <taxon>Cytophagia</taxon>
        <taxon>Cytophagales</taxon>
        <taxon>Hymenobacteraceae</taxon>
        <taxon>Pontibacter</taxon>
    </lineage>
</organism>
<dbReference type="InterPro" id="IPR000601">
    <property type="entry name" value="PKD_dom"/>
</dbReference>
<dbReference type="PANTHER" id="PTHR46730:SF4">
    <property type="entry name" value="POLYCYSTIC KIDNEY DISEASE PROTEIN 1-LIKE 1"/>
    <property type="match status" value="1"/>
</dbReference>
<evidence type="ECO:0000313" key="7">
    <source>
        <dbReference type="EMBL" id="MFD2068648.1"/>
    </source>
</evidence>
<dbReference type="InterPro" id="IPR044023">
    <property type="entry name" value="Ig_7"/>
</dbReference>
<evidence type="ECO:0000256" key="3">
    <source>
        <dbReference type="ARBA" id="ARBA00022737"/>
    </source>
</evidence>
<dbReference type="Gene3D" id="2.60.40.10">
    <property type="entry name" value="Immunoglobulins"/>
    <property type="match status" value="4"/>
</dbReference>
<keyword evidence="4" id="KW-1133">Transmembrane helix</keyword>
<keyword evidence="8" id="KW-1185">Reference proteome</keyword>
<dbReference type="InterPro" id="IPR026341">
    <property type="entry name" value="T9SS_type_B"/>
</dbReference>
<dbReference type="InterPro" id="IPR035986">
    <property type="entry name" value="PKD_dom_sf"/>
</dbReference>
<keyword evidence="2" id="KW-0812">Transmembrane</keyword>
<sequence>MAQTTPTCAATIAVEGRTVLCQGETTTLRANTGTGLTYEWIRDGIVLASTGETLQVSTAGSYQVRVSGGSCLTNTSSETIITVNPRPNRPNFTIDPTTVACADTELTFSVNAPQTDEIYTWDFGDGSTRRGATVTYTYTDRGTGTRTYTVSLVATSTATSCESEVVTRDIQVRPRAEISFTEVSEFITCLNDTIEDDEIEVTAEITNTTEEPYLTDIRSYFVDWGDGNGEVQYTAADFPISSPNPYTEVGDYPIIIRAVTGNGCDEIFEQTYSVSREPEASINFSKEPAETPSSCTPIIVSLGDSSSLAEDFNGANLTYQWEIQDQNNIGGYEIIYGALDQDSLQIRFENSGVFQIQLVVTNGCSSDTASQSVIVGWPQVQLPGDVTACGDTTISYDAQNVFYDANFGNTVTYEWFINGSLVSTEQYPSLNFTSPGTYTVNARITNECGSSDDIGPPQPQTVTVNPLPSNPVVQGVTVCEGNTATIRPTGPGPAYQFFAQANGGTPLFTGTSFTTQALTQNTTYYVQTISSQGCPSERIAVTVTVVPAIADNTITAPTLSICAGDAPGTLEGSTPTGGTGSADNYTWLVSTTGPTEGFTPASGVNSNINYTPDRINATTWFRRVVSTVGSCSPDTSDAISIEVVPRVENNTISEAQEICANEVPAMLTGTRPTGGDGTDYEYVWEVSTESATTGFVTAPGTSNTENYSPDVLTQDSWFRRRVTSGGCSVVSNVIQISVFPELANNTIEGPQEICTGTAPVPLTGSAPTGGSGSYNYLWESSTSSATAGFAPAAGTNNGQSYTPGNLSRTTWFRRKVSTAACDTATSDAVEITVNPGVINNSISADQTVCAGGTPNELNGSTPSGGNGSFEYVWESSISGPDIGFAPAAGTNNAQNYSPGVVTRNTWYRRVITSAGCSSTSDPVAIMVTPVPLPPTLTISNATACTGGATTLSVANPVSGNTYRWYTTPAGGNMVFEGPDFTTPELTQSVTYYVEAINSNSCASSTRTEATVTVVTPEANAGDDVTIIQGRTIELHATGGETYVWEPAEGLSDANVARPVARPEVTTTYTVTVTTAEGCVATDEVTVTVVPALSIPNAFSPNRDGVNEIWELGNIEEYPNARVDIFNRWGNIIYSNNSGYNIPWDGTFNGKDLPVATYYYIIYLNSSEKPISGNVTIIR</sequence>
<evidence type="ECO:0000256" key="4">
    <source>
        <dbReference type="ARBA" id="ARBA00022989"/>
    </source>
</evidence>
<comment type="subcellular location">
    <subcellularLocation>
        <location evidence="1">Membrane</location>
        <topology evidence="1">Multi-pass membrane protein</topology>
    </subcellularLocation>
</comment>
<dbReference type="NCBIfam" id="TIGR04131">
    <property type="entry name" value="Bac_Flav_CTERM"/>
    <property type="match status" value="1"/>
</dbReference>
<feature type="domain" description="PKD" evidence="6">
    <location>
        <begin position="89"/>
        <end position="159"/>
    </location>
</feature>
<dbReference type="SUPFAM" id="SSF49299">
    <property type="entry name" value="PKD domain"/>
    <property type="match status" value="3"/>
</dbReference>
<evidence type="ECO:0000256" key="5">
    <source>
        <dbReference type="ARBA" id="ARBA00023136"/>
    </source>
</evidence>
<name>A0ABW4X144_9BACT</name>
<reference evidence="8" key="1">
    <citation type="journal article" date="2019" name="Int. J. Syst. Evol. Microbiol.">
        <title>The Global Catalogue of Microorganisms (GCM) 10K type strain sequencing project: providing services to taxonomists for standard genome sequencing and annotation.</title>
        <authorList>
            <consortium name="The Broad Institute Genomics Platform"/>
            <consortium name="The Broad Institute Genome Sequencing Center for Infectious Disease"/>
            <person name="Wu L."/>
            <person name="Ma J."/>
        </authorList>
    </citation>
    <scope>NUCLEOTIDE SEQUENCE [LARGE SCALE GENOMIC DNA]</scope>
    <source>
        <strain evidence="8">JCM 16545</strain>
    </source>
</reference>
<accession>A0ABW4X144</accession>
<keyword evidence="5" id="KW-0472">Membrane</keyword>
<protein>
    <submittedName>
        <fullName evidence="7">Gliding motility-associated C-terminal domain-containing protein</fullName>
    </submittedName>
</protein>
<gene>
    <name evidence="7" type="ORF">ACFSKU_17295</name>
</gene>
<evidence type="ECO:0000259" key="6">
    <source>
        <dbReference type="PROSITE" id="PS50093"/>
    </source>
</evidence>
<dbReference type="PROSITE" id="PS50093">
    <property type="entry name" value="PKD"/>
    <property type="match status" value="2"/>
</dbReference>
<feature type="domain" description="PKD" evidence="6">
    <location>
        <begin position="402"/>
        <end position="451"/>
    </location>
</feature>
<dbReference type="CDD" id="cd00146">
    <property type="entry name" value="PKD"/>
    <property type="match status" value="1"/>
</dbReference>
<dbReference type="InterPro" id="IPR013783">
    <property type="entry name" value="Ig-like_fold"/>
</dbReference>
<dbReference type="SMART" id="SM00089">
    <property type="entry name" value="PKD"/>
    <property type="match status" value="4"/>
</dbReference>